<evidence type="ECO:0000256" key="6">
    <source>
        <dbReference type="PIRSR" id="PIRSR600269-50"/>
    </source>
</evidence>
<feature type="domain" description="Copper amine oxidase catalytic" evidence="10">
    <location>
        <begin position="274"/>
        <end position="495"/>
    </location>
</feature>
<keyword evidence="5 8" id="KW-0186">Copper</keyword>
<keyword evidence="9" id="KW-0812">Transmembrane</keyword>
<dbReference type="InterPro" id="IPR016182">
    <property type="entry name" value="Cu_amine_oxidase_N-reg"/>
</dbReference>
<feature type="modified residue" description="2',4',5'-topaquinone" evidence="7">
    <location>
        <position position="431"/>
    </location>
</feature>
<organism evidence="13 14">
    <name type="scientific">Neogobius melanostomus</name>
    <name type="common">round goby</name>
    <dbReference type="NCBI Taxonomy" id="47308"/>
    <lineage>
        <taxon>Eukaryota</taxon>
        <taxon>Metazoa</taxon>
        <taxon>Chordata</taxon>
        <taxon>Craniata</taxon>
        <taxon>Vertebrata</taxon>
        <taxon>Euteleostomi</taxon>
        <taxon>Actinopterygii</taxon>
        <taxon>Neopterygii</taxon>
        <taxon>Teleostei</taxon>
        <taxon>Neoteleostei</taxon>
        <taxon>Acanthomorphata</taxon>
        <taxon>Gobiaria</taxon>
        <taxon>Gobiiformes</taxon>
        <taxon>Gobioidei</taxon>
        <taxon>Gobiidae</taxon>
        <taxon>Benthophilinae</taxon>
        <taxon>Neogobiini</taxon>
        <taxon>Neogobius</taxon>
    </lineage>
</organism>
<feature type="active site" description="Schiff-base intermediate with substrate; via topaquinone" evidence="6">
    <location>
        <position position="431"/>
    </location>
</feature>
<comment type="similarity">
    <text evidence="1 8">Belongs to the copper/topaquinone oxidase family.</text>
</comment>
<feature type="active site" description="Proton acceptor" evidence="6">
    <location>
        <position position="346"/>
    </location>
</feature>
<dbReference type="GO" id="GO:0005886">
    <property type="term" value="C:plasma membrane"/>
    <property type="evidence" value="ECO:0007669"/>
    <property type="project" value="TreeGrafter"/>
</dbReference>
<keyword evidence="9" id="KW-0472">Membrane</keyword>
<keyword evidence="3 6" id="KW-0801">TPQ</keyword>
<evidence type="ECO:0000256" key="8">
    <source>
        <dbReference type="RuleBase" id="RU000672"/>
    </source>
</evidence>
<dbReference type="SUPFAM" id="SSF54416">
    <property type="entry name" value="Amine oxidase N-terminal region"/>
    <property type="match status" value="2"/>
</dbReference>
<feature type="domain" description="Copper amine oxidase N2-terminal" evidence="11">
    <location>
        <begin position="52"/>
        <end position="116"/>
    </location>
</feature>
<evidence type="ECO:0000256" key="5">
    <source>
        <dbReference type="ARBA" id="ARBA00023008"/>
    </source>
</evidence>
<dbReference type="InterPro" id="IPR036460">
    <property type="entry name" value="Cu_amine_oxidase_C_sf"/>
</dbReference>
<evidence type="ECO:0000313" key="14">
    <source>
        <dbReference type="Proteomes" id="UP000694523"/>
    </source>
</evidence>
<dbReference type="InterPro" id="IPR049947">
    <property type="entry name" value="Cu_Am_Ox_Cu-bd"/>
</dbReference>
<dbReference type="InterPro" id="IPR015800">
    <property type="entry name" value="Cu_amine_oxidase_N2"/>
</dbReference>
<evidence type="ECO:0000259" key="10">
    <source>
        <dbReference type="Pfam" id="PF01179"/>
    </source>
</evidence>
<dbReference type="AlphaFoldDB" id="A0A8C6V266"/>
<keyword evidence="14" id="KW-1185">Reference proteome</keyword>
<dbReference type="FunFam" id="3.10.450.40:FF:000022">
    <property type="entry name" value="Amine oxidase"/>
    <property type="match status" value="1"/>
</dbReference>
<dbReference type="InterPro" id="IPR015798">
    <property type="entry name" value="Cu_amine_oxidase_C"/>
</dbReference>
<dbReference type="InterPro" id="IPR000269">
    <property type="entry name" value="Cu_amine_oxidase"/>
</dbReference>
<proteinExistence type="inferred from homology"/>
<reference evidence="13" key="1">
    <citation type="submission" date="2025-08" db="UniProtKB">
        <authorList>
            <consortium name="Ensembl"/>
        </authorList>
    </citation>
    <scope>IDENTIFICATION</scope>
</reference>
<dbReference type="PANTHER" id="PTHR10638:SF4">
    <property type="entry name" value="RETINA-SPECIFIC COPPER AMINE OXIDASE"/>
    <property type="match status" value="1"/>
</dbReference>
<evidence type="ECO:0000259" key="12">
    <source>
        <dbReference type="Pfam" id="PF09248"/>
    </source>
</evidence>
<dbReference type="PANTHER" id="PTHR10638">
    <property type="entry name" value="COPPER AMINE OXIDASE"/>
    <property type="match status" value="1"/>
</dbReference>
<keyword evidence="2 8" id="KW-0479">Metal-binding</keyword>
<dbReference type="InterPro" id="IPR015328">
    <property type="entry name" value="DUF1965"/>
</dbReference>
<dbReference type="SUPFAM" id="SSF49998">
    <property type="entry name" value="Amine oxidase catalytic domain"/>
    <property type="match status" value="1"/>
</dbReference>
<dbReference type="PRINTS" id="PR00766">
    <property type="entry name" value="CUDAOXIDASE"/>
</dbReference>
<reference evidence="13" key="2">
    <citation type="submission" date="2025-09" db="UniProtKB">
        <authorList>
            <consortium name="Ensembl"/>
        </authorList>
    </citation>
    <scope>IDENTIFICATION</scope>
</reference>
<dbReference type="GO" id="GO:0005507">
    <property type="term" value="F:copper ion binding"/>
    <property type="evidence" value="ECO:0007669"/>
    <property type="project" value="InterPro"/>
</dbReference>
<feature type="domain" description="DUF1965" evidence="12">
    <location>
        <begin position="202"/>
        <end position="253"/>
    </location>
</feature>
<comment type="PTM">
    <text evidence="7 8">Topaquinone (TPQ) is generated by copper-dependent autoxidation of a specific tyrosyl residue.</text>
</comment>
<keyword evidence="4 8" id="KW-0560">Oxidoreductase</keyword>
<accession>A0A8C6V266</accession>
<dbReference type="GO" id="GO:0009308">
    <property type="term" value="P:amine metabolic process"/>
    <property type="evidence" value="ECO:0007669"/>
    <property type="project" value="UniProtKB-UniRule"/>
</dbReference>
<evidence type="ECO:0000256" key="2">
    <source>
        <dbReference type="ARBA" id="ARBA00022723"/>
    </source>
</evidence>
<protein>
    <recommendedName>
        <fullName evidence="8">Amine oxidase</fullName>
        <ecNumber evidence="8">1.4.3.-</ecNumber>
    </recommendedName>
</protein>
<dbReference type="Ensembl" id="ENSNMLT00000047574.1">
    <property type="protein sequence ID" value="ENSNMLP00000042837.1"/>
    <property type="gene ID" value="ENSNMLG00000026068.1"/>
</dbReference>
<evidence type="ECO:0000256" key="9">
    <source>
        <dbReference type="SAM" id="Phobius"/>
    </source>
</evidence>
<dbReference type="EC" id="1.4.3.-" evidence="8"/>
<dbReference type="Pfam" id="PF02727">
    <property type="entry name" value="Cu_amine_oxidN2"/>
    <property type="match status" value="1"/>
</dbReference>
<dbReference type="Pfam" id="PF01179">
    <property type="entry name" value="Cu_amine_oxid"/>
    <property type="match status" value="2"/>
</dbReference>
<evidence type="ECO:0000256" key="3">
    <source>
        <dbReference type="ARBA" id="ARBA00022772"/>
    </source>
</evidence>
<keyword evidence="9" id="KW-1133">Transmembrane helix</keyword>
<dbReference type="GO" id="GO:0008131">
    <property type="term" value="F:primary methylamine oxidase activity"/>
    <property type="evidence" value="ECO:0007669"/>
    <property type="project" value="InterPro"/>
</dbReference>
<evidence type="ECO:0000259" key="11">
    <source>
        <dbReference type="Pfam" id="PF02727"/>
    </source>
</evidence>
<dbReference type="Proteomes" id="UP000694523">
    <property type="component" value="Unplaced"/>
</dbReference>
<evidence type="ECO:0000256" key="4">
    <source>
        <dbReference type="ARBA" id="ARBA00023002"/>
    </source>
</evidence>
<dbReference type="Gene3D" id="2.70.98.20">
    <property type="entry name" value="Copper amine oxidase, catalytic domain"/>
    <property type="match status" value="2"/>
</dbReference>
<dbReference type="Pfam" id="PF09248">
    <property type="entry name" value="DUF1965"/>
    <property type="match status" value="1"/>
</dbReference>
<sequence length="681" mass="77269">GPIIAALRLYFVFYCCLVILLFENHIGKKCFILNVFTSVNISLFIHDLSISTRPKTRPDENYLFLIDLRVPPKSEVLKYLDASGPVPRREATVVVFYGAKGYIKEYEVGPLPNPTYHHDVTRERYGTDLPLSARTVTLGEYIVLFQFIEEKVFLPLNTLLHESFGMDRQHKLNAFEQMPRGIRAGERKTWISFFRDLSGMYIQPVGFEVLVQHLSTNTSHWSVERLLYNGQYFASVEQLRDAYSAGAVKKIVKTPWEDYGSLKPRTHPLQLGPQLVSPEGARYSVSHNHVLYMDWSFAFGLSSLTGMRVFDVHFRNERILYELSVQEAMSVYGAVTPGMGMTKFLDSSIGIGRFAHELVRGVDCPYDATYVDTYRYIDVPKPMRYRNSICVFELYLGQPLRRHFADFFHNSYGGMANSALVFRTITAIGNYDYMWDFIFYQNGAVEAKVHATGYISSSFLVQDGLKHGHQVAPGVLGNIHTHFINFKADLDVLGECSEKHFLYKGLTVLVYIIPFTGMRGVYSFAGDHLPESQPEERSMSWARYKVAITKHKDLEQTSSSLYSQNNMWSPAVDFSTFIQDDESIHNQDLVAWVTAGFLHIPHAEDIPNTVTVGNGGGVLLRPHNYFDKDPSIDSPDSVYVGPGSESSCENNRMACLAQETCAPVLQPFTYNGFEGVMKFED</sequence>
<dbReference type="PROSITE" id="PS01165">
    <property type="entry name" value="COPPER_AMINE_OXID_2"/>
    <property type="match status" value="1"/>
</dbReference>
<comment type="cofactor">
    <cofactor evidence="8">
        <name>Cu cation</name>
        <dbReference type="ChEBI" id="CHEBI:23378"/>
    </cofactor>
    <text evidence="8">Contains 1 topaquinone per subunit.</text>
</comment>
<evidence type="ECO:0000313" key="13">
    <source>
        <dbReference type="Ensembl" id="ENSNMLP00000042837.1"/>
    </source>
</evidence>
<dbReference type="GO" id="GO:0048038">
    <property type="term" value="F:quinone binding"/>
    <property type="evidence" value="ECO:0007669"/>
    <property type="project" value="InterPro"/>
</dbReference>
<dbReference type="Gene3D" id="3.10.450.40">
    <property type="match status" value="2"/>
</dbReference>
<feature type="domain" description="Copper amine oxidase catalytic" evidence="10">
    <location>
        <begin position="530"/>
        <end position="632"/>
    </location>
</feature>
<name>A0A8C6V266_9GOBI</name>
<evidence type="ECO:0000256" key="1">
    <source>
        <dbReference type="ARBA" id="ARBA00007983"/>
    </source>
</evidence>
<evidence type="ECO:0000256" key="7">
    <source>
        <dbReference type="PIRSR" id="PIRSR600269-51"/>
    </source>
</evidence>
<feature type="transmembrane region" description="Helical" evidence="9">
    <location>
        <begin position="6"/>
        <end position="23"/>
    </location>
</feature>